<evidence type="ECO:0000313" key="1">
    <source>
        <dbReference type="EMBL" id="MFC3615237.1"/>
    </source>
</evidence>
<dbReference type="InterPro" id="IPR010297">
    <property type="entry name" value="DUF900_hydrolase"/>
</dbReference>
<dbReference type="EMBL" id="JBHRXI010000016">
    <property type="protein sequence ID" value="MFC3615237.1"/>
    <property type="molecule type" value="Genomic_DNA"/>
</dbReference>
<comment type="caution">
    <text evidence="1">The sequence shown here is derived from an EMBL/GenBank/DDBJ whole genome shotgun (WGS) entry which is preliminary data.</text>
</comment>
<protein>
    <submittedName>
        <fullName evidence="1">Alpha/beta hydrolase</fullName>
    </submittedName>
</protein>
<gene>
    <name evidence="1" type="ORF">ACFORG_15850</name>
</gene>
<evidence type="ECO:0000313" key="2">
    <source>
        <dbReference type="Proteomes" id="UP001595629"/>
    </source>
</evidence>
<organism evidence="1 2">
    <name type="scientific">Lutimaribacter marinistellae</name>
    <dbReference type="NCBI Taxonomy" id="1820329"/>
    <lineage>
        <taxon>Bacteria</taxon>
        <taxon>Pseudomonadati</taxon>
        <taxon>Pseudomonadota</taxon>
        <taxon>Alphaproteobacteria</taxon>
        <taxon>Rhodobacterales</taxon>
        <taxon>Roseobacteraceae</taxon>
        <taxon>Lutimaribacter</taxon>
    </lineage>
</organism>
<keyword evidence="1" id="KW-0378">Hydrolase</keyword>
<dbReference type="Gene3D" id="3.40.50.1820">
    <property type="entry name" value="alpha/beta hydrolase"/>
    <property type="match status" value="1"/>
</dbReference>
<accession>A0ABV7THZ9</accession>
<dbReference type="RefSeq" id="WP_386736491.1">
    <property type="nucleotide sequence ID" value="NZ_JBHRXI010000016.1"/>
</dbReference>
<reference evidence="2" key="1">
    <citation type="journal article" date="2019" name="Int. J. Syst. Evol. Microbiol.">
        <title>The Global Catalogue of Microorganisms (GCM) 10K type strain sequencing project: providing services to taxonomists for standard genome sequencing and annotation.</title>
        <authorList>
            <consortium name="The Broad Institute Genomics Platform"/>
            <consortium name="The Broad Institute Genome Sequencing Center for Infectious Disease"/>
            <person name="Wu L."/>
            <person name="Ma J."/>
        </authorList>
    </citation>
    <scope>NUCLEOTIDE SEQUENCE [LARGE SCALE GENOMIC DNA]</scope>
    <source>
        <strain evidence="2">KCTC 42911</strain>
    </source>
</reference>
<name>A0ABV7THZ9_9RHOB</name>
<dbReference type="GO" id="GO:0016787">
    <property type="term" value="F:hydrolase activity"/>
    <property type="evidence" value="ECO:0007669"/>
    <property type="project" value="UniProtKB-KW"/>
</dbReference>
<dbReference type="InterPro" id="IPR029058">
    <property type="entry name" value="AB_hydrolase_fold"/>
</dbReference>
<dbReference type="Pfam" id="PF05990">
    <property type="entry name" value="DUF900"/>
    <property type="match status" value="1"/>
</dbReference>
<dbReference type="Proteomes" id="UP001595629">
    <property type="component" value="Unassembled WGS sequence"/>
</dbReference>
<keyword evidence="2" id="KW-1185">Reference proteome</keyword>
<dbReference type="SUPFAM" id="SSF53474">
    <property type="entry name" value="alpha/beta-Hydrolases"/>
    <property type="match status" value="1"/>
</dbReference>
<sequence>MPVIRVNVTGQAARLHDSPRPLHGVLRQTRNAPGPVIIMTHGFKYRPGSAEHCPHDHMLSLSPRPMPWVAPSWPRALGFGGDKPDEGLAIAFGWDARGALWQAQRRAVEAGRMLAEMIRTLRRLNPDRPVHFLGHSMGIEVALEALHHLPDGGLDRIVSLTGAAYRARTRAALATPAGQRAEFINITSRENDLFDFLFERIIAPPRRGDRAIGLGLDAPNAVTLQLDCPGTLDYISRLAHPVAEAQHRICHWSSYMRPGVLGFYNVLLRERDRICLDTLRRGLPETPAPRWSRLLALPRPDLPLPFASKAS</sequence>
<proteinExistence type="predicted"/>